<dbReference type="Gene3D" id="1.10.510.10">
    <property type="entry name" value="Transferase(Phosphotransferase) domain 1"/>
    <property type="match status" value="1"/>
</dbReference>
<comment type="catalytic activity">
    <reaction evidence="16 18">
        <text>L-threonyl-[protein] + ATP = O-phospho-L-threonyl-[protein] + ADP + H(+)</text>
        <dbReference type="Rhea" id="RHEA:46608"/>
        <dbReference type="Rhea" id="RHEA-COMP:11060"/>
        <dbReference type="Rhea" id="RHEA-COMP:11605"/>
        <dbReference type="ChEBI" id="CHEBI:15378"/>
        <dbReference type="ChEBI" id="CHEBI:30013"/>
        <dbReference type="ChEBI" id="CHEBI:30616"/>
        <dbReference type="ChEBI" id="CHEBI:61977"/>
        <dbReference type="ChEBI" id="CHEBI:456216"/>
        <dbReference type="EC" id="2.7.11.1"/>
    </reaction>
</comment>
<dbReference type="GO" id="GO:0004674">
    <property type="term" value="F:protein serine/threonine kinase activity"/>
    <property type="evidence" value="ECO:0007669"/>
    <property type="project" value="UniProtKB-KW"/>
</dbReference>
<evidence type="ECO:0000256" key="5">
    <source>
        <dbReference type="ARBA" id="ARBA00022692"/>
    </source>
</evidence>
<evidence type="ECO:0000256" key="22">
    <source>
        <dbReference type="SAM" id="SignalP"/>
    </source>
</evidence>
<evidence type="ECO:0000256" key="20">
    <source>
        <dbReference type="PROSITE-ProRule" id="PRU10141"/>
    </source>
</evidence>
<dbReference type="PROSITE" id="PS00108">
    <property type="entry name" value="PROTEIN_KINASE_ST"/>
    <property type="match status" value="1"/>
</dbReference>
<feature type="binding site" evidence="20">
    <location>
        <position position="515"/>
    </location>
    <ligand>
        <name>ATP</name>
        <dbReference type="ChEBI" id="CHEBI:30616"/>
    </ligand>
</feature>
<dbReference type="AlphaFoldDB" id="A0A9P9ZC75"/>
<feature type="transmembrane region" description="Helical" evidence="21">
    <location>
        <begin position="436"/>
        <end position="457"/>
    </location>
</feature>
<dbReference type="PROSITE" id="PS50927">
    <property type="entry name" value="BULB_LECTIN"/>
    <property type="match status" value="1"/>
</dbReference>
<dbReference type="EC" id="2.7.11.1" evidence="18"/>
<comment type="similarity">
    <text evidence="18">Belongs to the protein kinase superfamily. Ser/Thr protein kinase family.</text>
</comment>
<keyword evidence="8 18" id="KW-0547">Nucleotide-binding</keyword>
<dbReference type="InterPro" id="IPR000719">
    <property type="entry name" value="Prot_kinase_dom"/>
</dbReference>
<dbReference type="PROSITE" id="PS50011">
    <property type="entry name" value="PROTEIN_KINASE_DOM"/>
    <property type="match status" value="1"/>
</dbReference>
<evidence type="ECO:0000256" key="11">
    <source>
        <dbReference type="ARBA" id="ARBA00022989"/>
    </source>
</evidence>
<comment type="subcellular location">
    <subcellularLocation>
        <location evidence="1">Membrane</location>
        <topology evidence="1">Single-pass type I membrane protein</topology>
    </subcellularLocation>
</comment>
<dbReference type="FunFam" id="1.10.510.10:FF:000384">
    <property type="entry name" value="G-type lectin S-receptor-like serine/threonine-protein kinase"/>
    <property type="match status" value="1"/>
</dbReference>
<keyword evidence="3 19" id="KW-0245">EGF-like domain</keyword>
<keyword evidence="11 21" id="KW-1133">Transmembrane helix</keyword>
<evidence type="ECO:0000256" key="6">
    <source>
        <dbReference type="ARBA" id="ARBA00022729"/>
    </source>
</evidence>
<dbReference type="GO" id="GO:0048544">
    <property type="term" value="P:recognition of pollen"/>
    <property type="evidence" value="ECO:0007669"/>
    <property type="project" value="InterPro"/>
</dbReference>
<sequence>METLSFTIMFLCAIHLSYAKNILYPGESLFPNQSLVSNSSEFKFGFFTAGGPSNFSEHGTLYYYIGVWLADTVSIVQPPALDDTSGVVWVGNRENPGVKSLPSELSLSTTGDLILTQSQKLIWSSNATQAERISDTVLLLLDTGNLVLCDRTNSNKVIWQSFYHPTNTWFPGAGIGFTNIDGENKELSLVSWKDWKNPSPGIYTLEMDQSQTRGFFIRQIPENILYFGTFPAWLGIQLDIHNGLITFNYTKRSPPDVIPYFHLYSTGVLQLIHNYQMIWSTPGFNCANPNTCGPYALCYDKGTSFACECPYGFSNNSSIDTVAGSNSSAGSAGCVRNISWNCGAHFSHDSKHFSFYLLQNLVKLPANSQYLGVRSKEECESACLNNCSCTAYASGMGCNLWHGELINIVVRDDGLSGESLYIRIVVSNSKANSYRFIIGGVVFALFIFICLILLWIFRGHLLFFKRDNNNDQLGIYSYTHIKHATGNFSMNIGEGGFGSVFKGRLYNRTEIAVKKLKTIGVEEKQFRIEVQTIGMIRHANLVRLLGFCAEGNRRILVYEYMSKGSLDAYLFTEFSNILSWQERFKIAIGIARGLTYLHEECRDCIIHCDIKPENVLLDEHFSPKISDFGMAKLLGRDFSRALTTIRGTVGYLAPEWYSGEAITQRADVYSFGMVLFEIISGRRNSSAFNNIRRYPYFPLYATVKMNEGEVLCLLDEKLGGNVNVAELIRACKVAGWCIQEPEACRPSMKKVVLMLQGIISVGIPPVPKSLLNLVDAYDY</sequence>
<gene>
    <name evidence="27" type="ORF">LUZ63_016557</name>
</gene>
<dbReference type="EMBL" id="JAMQYH010000005">
    <property type="protein sequence ID" value="KAJ1685167.1"/>
    <property type="molecule type" value="Genomic_DNA"/>
</dbReference>
<dbReference type="PROSITE" id="PS00010">
    <property type="entry name" value="ASX_HYDROXYL"/>
    <property type="match status" value="1"/>
</dbReference>
<proteinExistence type="inferred from homology"/>
<dbReference type="PROSITE" id="PS50026">
    <property type="entry name" value="EGF_3"/>
    <property type="match status" value="1"/>
</dbReference>
<dbReference type="InterPro" id="IPR024171">
    <property type="entry name" value="SRK-like_kinase"/>
</dbReference>
<evidence type="ECO:0000256" key="2">
    <source>
        <dbReference type="ARBA" id="ARBA00022527"/>
    </source>
</evidence>
<keyword evidence="28" id="KW-1185">Reference proteome</keyword>
<dbReference type="Pfam" id="PF00954">
    <property type="entry name" value="S_locus_glycop"/>
    <property type="match status" value="1"/>
</dbReference>
<keyword evidence="2 18" id="KW-0723">Serine/threonine-protein kinase</keyword>
<evidence type="ECO:0000256" key="8">
    <source>
        <dbReference type="ARBA" id="ARBA00022741"/>
    </source>
</evidence>
<dbReference type="CDD" id="cd14066">
    <property type="entry name" value="STKc_IRAK"/>
    <property type="match status" value="1"/>
</dbReference>
<dbReference type="Pfam" id="PF08276">
    <property type="entry name" value="PAN_2"/>
    <property type="match status" value="1"/>
</dbReference>
<evidence type="ECO:0000256" key="18">
    <source>
        <dbReference type="PIRNR" id="PIRNR000641"/>
    </source>
</evidence>
<comment type="caution">
    <text evidence="19">Lacks conserved residue(s) required for the propagation of feature annotation.</text>
</comment>
<evidence type="ECO:0000313" key="27">
    <source>
        <dbReference type="EMBL" id="KAJ1685167.1"/>
    </source>
</evidence>
<dbReference type="InterPro" id="IPR000858">
    <property type="entry name" value="S_locus_glycoprot_dom"/>
</dbReference>
<comment type="catalytic activity">
    <reaction evidence="17 18">
        <text>L-seryl-[protein] + ATP = O-phospho-L-seryl-[protein] + ADP + H(+)</text>
        <dbReference type="Rhea" id="RHEA:17989"/>
        <dbReference type="Rhea" id="RHEA-COMP:9863"/>
        <dbReference type="Rhea" id="RHEA-COMP:11604"/>
        <dbReference type="ChEBI" id="CHEBI:15378"/>
        <dbReference type="ChEBI" id="CHEBI:29999"/>
        <dbReference type="ChEBI" id="CHEBI:30616"/>
        <dbReference type="ChEBI" id="CHEBI:83421"/>
        <dbReference type="ChEBI" id="CHEBI:456216"/>
        <dbReference type="EC" id="2.7.11.1"/>
    </reaction>
</comment>
<dbReference type="PANTHER" id="PTHR47976">
    <property type="entry name" value="G-TYPE LECTIN S-RECEPTOR-LIKE SERINE/THREONINE-PROTEIN KINASE SD2-5"/>
    <property type="match status" value="1"/>
</dbReference>
<feature type="signal peptide" evidence="22">
    <location>
        <begin position="1"/>
        <end position="19"/>
    </location>
</feature>
<evidence type="ECO:0000256" key="7">
    <source>
        <dbReference type="ARBA" id="ARBA00022734"/>
    </source>
</evidence>
<evidence type="ECO:0000256" key="1">
    <source>
        <dbReference type="ARBA" id="ARBA00004479"/>
    </source>
</evidence>
<evidence type="ECO:0000256" key="13">
    <source>
        <dbReference type="ARBA" id="ARBA00023157"/>
    </source>
</evidence>
<keyword evidence="14" id="KW-0675">Receptor</keyword>
<evidence type="ECO:0000256" key="3">
    <source>
        <dbReference type="ARBA" id="ARBA00022536"/>
    </source>
</evidence>
<keyword evidence="6 22" id="KW-0732">Signal</keyword>
<evidence type="ECO:0000256" key="16">
    <source>
        <dbReference type="ARBA" id="ARBA00047899"/>
    </source>
</evidence>
<dbReference type="InterPro" id="IPR000742">
    <property type="entry name" value="EGF"/>
</dbReference>
<dbReference type="PANTHER" id="PTHR47976:SF39">
    <property type="entry name" value="RECEPTOR-LIKE SERINE_THREONINE-PROTEIN KINASE"/>
    <property type="match status" value="1"/>
</dbReference>
<dbReference type="SUPFAM" id="SSF56112">
    <property type="entry name" value="Protein kinase-like (PK-like)"/>
    <property type="match status" value="1"/>
</dbReference>
<evidence type="ECO:0000256" key="19">
    <source>
        <dbReference type="PROSITE-ProRule" id="PRU00076"/>
    </source>
</evidence>
<keyword evidence="12 21" id="KW-0472">Membrane</keyword>
<dbReference type="FunFam" id="3.30.200.20:FF:000178">
    <property type="entry name" value="serine/threonine-protein kinase PBS1-like"/>
    <property type="match status" value="1"/>
</dbReference>
<evidence type="ECO:0000256" key="12">
    <source>
        <dbReference type="ARBA" id="ARBA00023136"/>
    </source>
</evidence>
<dbReference type="PROSITE" id="PS50948">
    <property type="entry name" value="PAN"/>
    <property type="match status" value="1"/>
</dbReference>
<dbReference type="Gene3D" id="2.90.10.10">
    <property type="entry name" value="Bulb-type lectin domain"/>
    <property type="match status" value="1"/>
</dbReference>
<feature type="chain" id="PRO_5040255646" description="Receptor-like serine/threonine-protein kinase" evidence="22">
    <location>
        <begin position="20"/>
        <end position="779"/>
    </location>
</feature>
<name>A0A9P9ZC75_9POAL</name>
<evidence type="ECO:0000256" key="21">
    <source>
        <dbReference type="SAM" id="Phobius"/>
    </source>
</evidence>
<dbReference type="SMART" id="SM00108">
    <property type="entry name" value="B_lectin"/>
    <property type="match status" value="1"/>
</dbReference>
<dbReference type="Proteomes" id="UP001151287">
    <property type="component" value="Unassembled WGS sequence"/>
</dbReference>
<evidence type="ECO:0000256" key="17">
    <source>
        <dbReference type="ARBA" id="ARBA00048679"/>
    </source>
</evidence>
<dbReference type="InterPro" id="IPR000152">
    <property type="entry name" value="EGF-type_Asp/Asn_hydroxyl_site"/>
</dbReference>
<keyword evidence="15" id="KW-0325">Glycoprotein</keyword>
<keyword evidence="4 18" id="KW-0808">Transferase</keyword>
<reference evidence="27" key="1">
    <citation type="journal article" date="2022" name="Cell">
        <title>Repeat-based holocentromeres influence genome architecture and karyotype evolution.</title>
        <authorList>
            <person name="Hofstatter P.G."/>
            <person name="Thangavel G."/>
            <person name="Lux T."/>
            <person name="Neumann P."/>
            <person name="Vondrak T."/>
            <person name="Novak P."/>
            <person name="Zhang M."/>
            <person name="Costa L."/>
            <person name="Castellani M."/>
            <person name="Scott A."/>
            <person name="Toegelov H."/>
            <person name="Fuchs J."/>
            <person name="Mata-Sucre Y."/>
            <person name="Dias Y."/>
            <person name="Vanzela A.L.L."/>
            <person name="Huettel B."/>
            <person name="Almeida C.C.S."/>
            <person name="Simkova H."/>
            <person name="Souza G."/>
            <person name="Pedrosa-Harand A."/>
            <person name="Macas J."/>
            <person name="Mayer K.F.X."/>
            <person name="Houben A."/>
            <person name="Marques A."/>
        </authorList>
    </citation>
    <scope>NUCLEOTIDE SEQUENCE</scope>
    <source>
        <strain evidence="27">RhyBre1mFocal</strain>
    </source>
</reference>
<dbReference type="Pfam" id="PF01453">
    <property type="entry name" value="B_lectin"/>
    <property type="match status" value="1"/>
</dbReference>
<evidence type="ECO:0000313" key="28">
    <source>
        <dbReference type="Proteomes" id="UP001151287"/>
    </source>
</evidence>
<evidence type="ECO:0000259" key="24">
    <source>
        <dbReference type="PROSITE" id="PS50026"/>
    </source>
</evidence>
<evidence type="ECO:0000256" key="15">
    <source>
        <dbReference type="ARBA" id="ARBA00023180"/>
    </source>
</evidence>
<evidence type="ECO:0000256" key="9">
    <source>
        <dbReference type="ARBA" id="ARBA00022777"/>
    </source>
</evidence>
<feature type="domain" description="Protein kinase" evidence="23">
    <location>
        <begin position="486"/>
        <end position="759"/>
    </location>
</feature>
<dbReference type="GO" id="GO:0016020">
    <property type="term" value="C:membrane"/>
    <property type="evidence" value="ECO:0007669"/>
    <property type="project" value="UniProtKB-SubCell"/>
</dbReference>
<evidence type="ECO:0000259" key="25">
    <source>
        <dbReference type="PROSITE" id="PS50927"/>
    </source>
</evidence>
<dbReference type="PROSITE" id="PS00107">
    <property type="entry name" value="PROTEIN_KINASE_ATP"/>
    <property type="match status" value="1"/>
</dbReference>
<dbReference type="InterPro" id="IPR011009">
    <property type="entry name" value="Kinase-like_dom_sf"/>
</dbReference>
<feature type="domain" description="EGF-like" evidence="24">
    <location>
        <begin position="282"/>
        <end position="319"/>
    </location>
</feature>
<evidence type="ECO:0000259" key="23">
    <source>
        <dbReference type="PROSITE" id="PS50011"/>
    </source>
</evidence>
<dbReference type="GO" id="GO:0051707">
    <property type="term" value="P:response to other organism"/>
    <property type="evidence" value="ECO:0007669"/>
    <property type="project" value="UniProtKB-ARBA"/>
</dbReference>
<keyword evidence="5 21" id="KW-0812">Transmembrane</keyword>
<dbReference type="Gene3D" id="3.30.200.20">
    <property type="entry name" value="Phosphorylase Kinase, domain 1"/>
    <property type="match status" value="1"/>
</dbReference>
<comment type="caution">
    <text evidence="27">The sequence shown here is derived from an EMBL/GenBank/DDBJ whole genome shotgun (WGS) entry which is preliminary data.</text>
</comment>
<dbReference type="InterPro" id="IPR036426">
    <property type="entry name" value="Bulb-type_lectin_dom_sf"/>
</dbReference>
<accession>A0A9P9ZC75</accession>
<protein>
    <recommendedName>
        <fullName evidence="18">Receptor-like serine/threonine-protein kinase</fullName>
        <ecNumber evidence="18">2.7.11.1</ecNumber>
    </recommendedName>
</protein>
<dbReference type="InterPro" id="IPR008271">
    <property type="entry name" value="Ser/Thr_kinase_AS"/>
</dbReference>
<dbReference type="SUPFAM" id="SSF51110">
    <property type="entry name" value="alpha-D-mannose-specific plant lectins"/>
    <property type="match status" value="1"/>
</dbReference>
<dbReference type="Pfam" id="PF00069">
    <property type="entry name" value="Pkinase"/>
    <property type="match status" value="1"/>
</dbReference>
<evidence type="ECO:0000256" key="14">
    <source>
        <dbReference type="ARBA" id="ARBA00023170"/>
    </source>
</evidence>
<feature type="domain" description="Apple" evidence="26">
    <location>
        <begin position="342"/>
        <end position="425"/>
    </location>
</feature>
<dbReference type="SMART" id="SM00473">
    <property type="entry name" value="PAN_AP"/>
    <property type="match status" value="1"/>
</dbReference>
<dbReference type="GO" id="GO:0005524">
    <property type="term" value="F:ATP binding"/>
    <property type="evidence" value="ECO:0007669"/>
    <property type="project" value="UniProtKB-UniRule"/>
</dbReference>
<dbReference type="InterPro" id="IPR003609">
    <property type="entry name" value="Pan_app"/>
</dbReference>
<evidence type="ECO:0000259" key="26">
    <source>
        <dbReference type="PROSITE" id="PS50948"/>
    </source>
</evidence>
<dbReference type="CDD" id="cd01098">
    <property type="entry name" value="PAN_AP_plant"/>
    <property type="match status" value="1"/>
</dbReference>
<keyword evidence="9 18" id="KW-0418">Kinase</keyword>
<keyword evidence="7" id="KW-0430">Lectin</keyword>
<organism evidence="27 28">
    <name type="scientific">Rhynchospora breviuscula</name>
    <dbReference type="NCBI Taxonomy" id="2022672"/>
    <lineage>
        <taxon>Eukaryota</taxon>
        <taxon>Viridiplantae</taxon>
        <taxon>Streptophyta</taxon>
        <taxon>Embryophyta</taxon>
        <taxon>Tracheophyta</taxon>
        <taxon>Spermatophyta</taxon>
        <taxon>Magnoliopsida</taxon>
        <taxon>Liliopsida</taxon>
        <taxon>Poales</taxon>
        <taxon>Cyperaceae</taxon>
        <taxon>Cyperoideae</taxon>
        <taxon>Rhynchosporeae</taxon>
        <taxon>Rhynchospora</taxon>
    </lineage>
</organism>
<dbReference type="InterPro" id="IPR017441">
    <property type="entry name" value="Protein_kinase_ATP_BS"/>
</dbReference>
<dbReference type="PIRSF" id="PIRSF000641">
    <property type="entry name" value="SRK"/>
    <property type="match status" value="1"/>
</dbReference>
<keyword evidence="13" id="KW-1015">Disulfide bond</keyword>
<dbReference type="OrthoDB" id="5857966at2759"/>
<evidence type="ECO:0000256" key="10">
    <source>
        <dbReference type="ARBA" id="ARBA00022840"/>
    </source>
</evidence>
<dbReference type="CDD" id="cd00028">
    <property type="entry name" value="B_lectin"/>
    <property type="match status" value="1"/>
</dbReference>
<feature type="domain" description="Bulb-type lectin" evidence="25">
    <location>
        <begin position="20"/>
        <end position="161"/>
    </location>
</feature>
<evidence type="ECO:0000256" key="4">
    <source>
        <dbReference type="ARBA" id="ARBA00022679"/>
    </source>
</evidence>
<dbReference type="InterPro" id="IPR001480">
    <property type="entry name" value="Bulb-type_lectin_dom"/>
</dbReference>
<dbReference type="InterPro" id="IPR051343">
    <property type="entry name" value="G-type_lectin_kinases/EP1-like"/>
</dbReference>
<keyword evidence="10 18" id="KW-0067">ATP-binding</keyword>
<dbReference type="SMART" id="SM00220">
    <property type="entry name" value="S_TKc"/>
    <property type="match status" value="1"/>
</dbReference>
<dbReference type="GO" id="GO:0030246">
    <property type="term" value="F:carbohydrate binding"/>
    <property type="evidence" value="ECO:0007669"/>
    <property type="project" value="UniProtKB-KW"/>
</dbReference>